<evidence type="ECO:0000313" key="7">
    <source>
        <dbReference type="EMBL" id="GGL68750.1"/>
    </source>
</evidence>
<evidence type="ECO:0000256" key="4">
    <source>
        <dbReference type="RuleBase" id="RU003744"/>
    </source>
</evidence>
<comment type="similarity">
    <text evidence="2 4">Belongs to the bacterial solute-binding protein 3 family.</text>
</comment>
<evidence type="ECO:0000256" key="2">
    <source>
        <dbReference type="ARBA" id="ARBA00010333"/>
    </source>
</evidence>
<protein>
    <submittedName>
        <fullName evidence="7">Cysteine ABC transporter substrate-binding protein</fullName>
    </submittedName>
</protein>
<evidence type="ECO:0000259" key="6">
    <source>
        <dbReference type="SMART" id="SM00062"/>
    </source>
</evidence>
<gene>
    <name evidence="7" type="ORF">GCM10010840_03580</name>
</gene>
<evidence type="ECO:0000256" key="5">
    <source>
        <dbReference type="SAM" id="SignalP"/>
    </source>
</evidence>
<proteinExistence type="inferred from homology"/>
<evidence type="ECO:0000256" key="1">
    <source>
        <dbReference type="ARBA" id="ARBA00004196"/>
    </source>
</evidence>
<dbReference type="SUPFAM" id="SSF53850">
    <property type="entry name" value="Periplasmic binding protein-like II"/>
    <property type="match status" value="1"/>
</dbReference>
<dbReference type="InterPro" id="IPR018313">
    <property type="entry name" value="SBP_3_CS"/>
</dbReference>
<reference evidence="8" key="1">
    <citation type="journal article" date="2019" name="Int. J. Syst. Evol. Microbiol.">
        <title>The Global Catalogue of Microorganisms (GCM) 10K type strain sequencing project: providing services to taxonomists for standard genome sequencing and annotation.</title>
        <authorList>
            <consortium name="The Broad Institute Genomics Platform"/>
            <consortium name="The Broad Institute Genome Sequencing Center for Infectious Disease"/>
            <person name="Wu L."/>
            <person name="Ma J."/>
        </authorList>
    </citation>
    <scope>NUCLEOTIDE SEQUENCE [LARGE SCALE GENOMIC DNA]</scope>
    <source>
        <strain evidence="8">JCM 15442</strain>
    </source>
</reference>
<dbReference type="PROSITE" id="PS01039">
    <property type="entry name" value="SBP_BACTERIAL_3"/>
    <property type="match status" value="1"/>
</dbReference>
<name>A0ABQ2G0I0_9DEIO</name>
<dbReference type="RefSeq" id="WP_188968394.1">
    <property type="nucleotide sequence ID" value="NZ_BMOL01000001.1"/>
</dbReference>
<dbReference type="EMBL" id="BMOL01000001">
    <property type="protein sequence ID" value="GGL68750.1"/>
    <property type="molecule type" value="Genomic_DNA"/>
</dbReference>
<dbReference type="Proteomes" id="UP000639973">
    <property type="component" value="Unassembled WGS sequence"/>
</dbReference>
<dbReference type="Gene3D" id="3.40.190.10">
    <property type="entry name" value="Periplasmic binding protein-like II"/>
    <property type="match status" value="2"/>
</dbReference>
<dbReference type="PANTHER" id="PTHR35936:SF19">
    <property type="entry name" value="AMINO-ACID-BINDING PROTEIN YXEM-RELATED"/>
    <property type="match status" value="1"/>
</dbReference>
<organism evidence="7 8">
    <name type="scientific">Deinococcus aerolatus</name>
    <dbReference type="NCBI Taxonomy" id="522487"/>
    <lineage>
        <taxon>Bacteria</taxon>
        <taxon>Thermotogati</taxon>
        <taxon>Deinococcota</taxon>
        <taxon>Deinococci</taxon>
        <taxon>Deinococcales</taxon>
        <taxon>Deinococcaceae</taxon>
        <taxon>Deinococcus</taxon>
    </lineage>
</organism>
<feature type="signal peptide" evidence="5">
    <location>
        <begin position="1"/>
        <end position="24"/>
    </location>
</feature>
<feature type="domain" description="Solute-binding protein family 3/N-terminal" evidence="6">
    <location>
        <begin position="37"/>
        <end position="257"/>
    </location>
</feature>
<feature type="chain" id="PRO_5046221622" evidence="5">
    <location>
        <begin position="25"/>
        <end position="261"/>
    </location>
</feature>
<comment type="subcellular location">
    <subcellularLocation>
        <location evidence="1">Cell envelope</location>
    </subcellularLocation>
</comment>
<keyword evidence="8" id="KW-1185">Reference proteome</keyword>
<keyword evidence="3 5" id="KW-0732">Signal</keyword>
<sequence>MRAFRPTLVLGTALLLGTAAFSLAQTATPPPTLSKGVLKIAVEGTYAPFTFKDDKGMLTGFDVDVARALAAKLGLKPEFVLTEWSGILAGLQANKYDVIINQVGITAERQKSIAFSDPYVFSRPQIAVHSTRGQTYKTLADLKGKRVGVGLGTVFEKDLREAGGITVVTYPGTPEYLADLSSGRLDAIYNDRLLIGYLAKSQGLPIKGVGDAGSVDSMGIAMKKTNTGLKAAVDAALKGMKADGTLAKIGQQWFGQDVSKP</sequence>
<dbReference type="PANTHER" id="PTHR35936">
    <property type="entry name" value="MEMBRANE-BOUND LYTIC MUREIN TRANSGLYCOSYLASE F"/>
    <property type="match status" value="1"/>
</dbReference>
<accession>A0ABQ2G0I0</accession>
<dbReference type="InterPro" id="IPR001638">
    <property type="entry name" value="Solute-binding_3/MltF_N"/>
</dbReference>
<evidence type="ECO:0000256" key="3">
    <source>
        <dbReference type="ARBA" id="ARBA00022729"/>
    </source>
</evidence>
<evidence type="ECO:0000313" key="8">
    <source>
        <dbReference type="Proteomes" id="UP000639973"/>
    </source>
</evidence>
<comment type="caution">
    <text evidence="7">The sequence shown here is derived from an EMBL/GenBank/DDBJ whole genome shotgun (WGS) entry which is preliminary data.</text>
</comment>
<dbReference type="SMART" id="SM00062">
    <property type="entry name" value="PBPb"/>
    <property type="match status" value="1"/>
</dbReference>
<dbReference type="Pfam" id="PF00497">
    <property type="entry name" value="SBP_bac_3"/>
    <property type="match status" value="1"/>
</dbReference>